<organism evidence="3 4">
    <name type="scientific">Babesia bigemina</name>
    <dbReference type="NCBI Taxonomy" id="5866"/>
    <lineage>
        <taxon>Eukaryota</taxon>
        <taxon>Sar</taxon>
        <taxon>Alveolata</taxon>
        <taxon>Apicomplexa</taxon>
        <taxon>Aconoidasida</taxon>
        <taxon>Piroplasmida</taxon>
        <taxon>Babesiidae</taxon>
        <taxon>Babesia</taxon>
    </lineage>
</organism>
<dbReference type="PROSITE" id="PS50966">
    <property type="entry name" value="ZF_SWIM"/>
    <property type="match status" value="1"/>
</dbReference>
<proteinExistence type="predicted"/>
<keyword evidence="1" id="KW-0863">Zinc-finger</keyword>
<evidence type="ECO:0000256" key="1">
    <source>
        <dbReference type="PROSITE-ProRule" id="PRU00325"/>
    </source>
</evidence>
<evidence type="ECO:0000313" key="3">
    <source>
        <dbReference type="EMBL" id="CDR95543.1"/>
    </source>
</evidence>
<dbReference type="Proteomes" id="UP000033188">
    <property type="component" value="Chromosome 2"/>
</dbReference>
<dbReference type="GeneID" id="24564084"/>
<dbReference type="KEGG" id="bbig:BBBOND_0207010"/>
<feature type="domain" description="SWIM-type" evidence="2">
    <location>
        <begin position="71"/>
        <end position="118"/>
    </location>
</feature>
<reference evidence="4" key="1">
    <citation type="submission" date="2014-06" db="EMBL/GenBank/DDBJ databases">
        <authorList>
            <person name="Aslett M."/>
            <person name="De Silva N."/>
        </authorList>
    </citation>
    <scope>NUCLEOTIDE SEQUENCE [LARGE SCALE GENOMIC DNA]</scope>
    <source>
        <strain evidence="4">Bond</strain>
    </source>
</reference>
<dbReference type="AlphaFoldDB" id="A0A061D4P4"/>
<dbReference type="RefSeq" id="XP_012767729.1">
    <property type="nucleotide sequence ID" value="XM_012912275.1"/>
</dbReference>
<dbReference type="OMA" id="CTHELAC"/>
<keyword evidence="1" id="KW-0862">Zinc</keyword>
<dbReference type="VEuPathDB" id="PiroplasmaDB:BBBOND_0207010"/>
<dbReference type="InterPro" id="IPR007527">
    <property type="entry name" value="Znf_SWIM"/>
</dbReference>
<accession>A0A061D4P4</accession>
<name>A0A061D4P4_BABBI</name>
<dbReference type="EMBL" id="LK391708">
    <property type="protein sequence ID" value="CDR95543.1"/>
    <property type="molecule type" value="Genomic_DNA"/>
</dbReference>
<keyword evidence="4" id="KW-1185">Reference proteome</keyword>
<gene>
    <name evidence="3" type="ORF">BBBOND_0207010</name>
</gene>
<dbReference type="GO" id="GO:0008270">
    <property type="term" value="F:zinc ion binding"/>
    <property type="evidence" value="ECO:0007669"/>
    <property type="project" value="UniProtKB-KW"/>
</dbReference>
<evidence type="ECO:0000259" key="2">
    <source>
        <dbReference type="PROSITE" id="PS50966"/>
    </source>
</evidence>
<evidence type="ECO:0000313" key="4">
    <source>
        <dbReference type="Proteomes" id="UP000033188"/>
    </source>
</evidence>
<keyword evidence="1" id="KW-0479">Metal-binding</keyword>
<dbReference type="OrthoDB" id="10465528at2759"/>
<sequence length="152" mass="17525">MSVKTEINWYYRAILSSITPRNSPENNRALIEEIIEADFKLVKGALDLILSGSIAKVNFAPNQQPTSQSFYSILSKDKTRQYLVMQGYCDCFYFAEHVLSRATSFTCTHELACVLLEHMSADLQKDGDNFLHSVEELDEEEFLERMHLLYDE</sequence>
<protein>
    <recommendedName>
        <fullName evidence="2">SWIM-type domain-containing protein</fullName>
    </recommendedName>
</protein>